<evidence type="ECO:0000256" key="2">
    <source>
        <dbReference type="SAM" id="SignalP"/>
    </source>
</evidence>
<dbReference type="Proteomes" id="UP000001318">
    <property type="component" value="Chromosome"/>
</dbReference>
<protein>
    <recommendedName>
        <fullName evidence="5">Secreted protein</fullName>
    </recommendedName>
</protein>
<keyword evidence="4" id="KW-1185">Reference proteome</keyword>
<feature type="chain" id="PRO_5002754624" description="Secreted protein" evidence="2">
    <location>
        <begin position="29"/>
        <end position="208"/>
    </location>
</feature>
<reference evidence="3 4" key="1">
    <citation type="journal article" date="2008" name="J. Bacteriol.">
        <title>Genome of the actinomycete plant pathogen Clavibacter michiganensis subsp. sepedonicus suggests recent niche adaptation.</title>
        <authorList>
            <person name="Bentley S.D."/>
            <person name="Corton C."/>
            <person name="Brown S.E."/>
            <person name="Barron A."/>
            <person name="Clark L."/>
            <person name="Doggett J."/>
            <person name="Harris B."/>
            <person name="Ormond D."/>
            <person name="Quail M.A."/>
            <person name="May G."/>
            <person name="Francis D."/>
            <person name="Knudson D."/>
            <person name="Parkhill J."/>
            <person name="Ishimaru C.A."/>
        </authorList>
    </citation>
    <scope>NUCLEOTIDE SEQUENCE [LARGE SCALE GENOMIC DNA]</scope>
    <source>
        <strain evidence="4">ATCC 33113 / DSM 20744 / JCM 9667 / LMG 2889 / ICMP 2535 / C-1</strain>
    </source>
</reference>
<organism evidence="3 4">
    <name type="scientific">Clavibacter sepedonicus</name>
    <name type="common">Clavibacter michiganensis subsp. sepedonicus</name>
    <dbReference type="NCBI Taxonomy" id="31964"/>
    <lineage>
        <taxon>Bacteria</taxon>
        <taxon>Bacillati</taxon>
        <taxon>Actinomycetota</taxon>
        <taxon>Actinomycetes</taxon>
        <taxon>Micrococcales</taxon>
        <taxon>Microbacteriaceae</taxon>
        <taxon>Clavibacter</taxon>
    </lineage>
</organism>
<evidence type="ECO:0000313" key="4">
    <source>
        <dbReference type="Proteomes" id="UP000001318"/>
    </source>
</evidence>
<dbReference type="KEGG" id="cms:CMS1097"/>
<proteinExistence type="predicted"/>
<accession>B0RGF5</accession>
<gene>
    <name evidence="3" type="ordered locus">CMS1097</name>
</gene>
<dbReference type="EMBL" id="AM849034">
    <property type="protein sequence ID" value="CAQ01211.1"/>
    <property type="molecule type" value="Genomic_DNA"/>
</dbReference>
<evidence type="ECO:0000313" key="3">
    <source>
        <dbReference type="EMBL" id="CAQ01211.1"/>
    </source>
</evidence>
<sequence length="208" mass="21068">MKKQLLTQVAAVAVLAMSSFAVTPSVYAEPSASRTPSKVQASMSHSNSAQTTHASILRDSAERRELASDLTRGPADRTTATTPYGQRVTYHLSGHALISFTYTPNGDALVDPGSEGGPGESLVGVGADPFPYISLDSSEQAAGAVGAARTIALAVCAAVGPETAGVGCGIGAGLGATVIGILTAHGICPGGQNLRIYLATLAAQCRHY</sequence>
<feature type="compositionally biased region" description="Polar residues" evidence="1">
    <location>
        <begin position="32"/>
        <end position="54"/>
    </location>
</feature>
<feature type="signal peptide" evidence="2">
    <location>
        <begin position="1"/>
        <end position="28"/>
    </location>
</feature>
<evidence type="ECO:0008006" key="5">
    <source>
        <dbReference type="Google" id="ProtNLM"/>
    </source>
</evidence>
<feature type="region of interest" description="Disordered" evidence="1">
    <location>
        <begin position="30"/>
        <end position="84"/>
    </location>
</feature>
<dbReference type="HOGENOM" id="CLU_1243505_0_0_11"/>
<keyword evidence="2" id="KW-0732">Signal</keyword>
<dbReference type="AlphaFoldDB" id="B0RGF5"/>
<name>B0RGF5_CLASE</name>
<evidence type="ECO:0000256" key="1">
    <source>
        <dbReference type="SAM" id="MobiDB-lite"/>
    </source>
</evidence>